<feature type="transmembrane region" description="Helical" evidence="1">
    <location>
        <begin position="103"/>
        <end position="121"/>
    </location>
</feature>
<organism evidence="2 3">
    <name type="scientific">Anaeroglobus geminatus F0357</name>
    <dbReference type="NCBI Taxonomy" id="861450"/>
    <lineage>
        <taxon>Bacteria</taxon>
        <taxon>Bacillati</taxon>
        <taxon>Bacillota</taxon>
        <taxon>Negativicutes</taxon>
        <taxon>Veillonellales</taxon>
        <taxon>Veillonellaceae</taxon>
        <taxon>Anaeroglobus</taxon>
    </lineage>
</organism>
<protein>
    <submittedName>
        <fullName evidence="2">Uncharacterized protein</fullName>
    </submittedName>
</protein>
<sequence length="233" mass="27229">MINTVLFFFHFGRGIERYADIFVRRNGIIVFIRSRLEQPFHGILFRQLVNLGRFGILPVPNGRHQFNLRYLAVRTDKRLYCNIPLKLNDAFGRIKSFFRNRRIPLFLSFTAAFFAAVPAVARLRFSRLPFACLLGNGIIRVACRYRACNRFGNGRYRRRFGCNRLLFFRFFFLFLFVLILLFRITAAAVTVRTVSGSKLYRRFGGFVGRLSVNPGNEESENTDKDNVQCYGNY</sequence>
<dbReference type="STRING" id="861450.HMPREF0080_00377"/>
<evidence type="ECO:0000256" key="1">
    <source>
        <dbReference type="SAM" id="Phobius"/>
    </source>
</evidence>
<accession>G9YFG5</accession>
<feature type="transmembrane region" description="Helical" evidence="1">
    <location>
        <begin position="166"/>
        <end position="191"/>
    </location>
</feature>
<feature type="transmembrane region" description="Helical" evidence="1">
    <location>
        <begin position="127"/>
        <end position="145"/>
    </location>
</feature>
<dbReference type="HOGENOM" id="CLU_1187959_0_0_9"/>
<evidence type="ECO:0000313" key="3">
    <source>
        <dbReference type="Proteomes" id="UP000005481"/>
    </source>
</evidence>
<keyword evidence="3" id="KW-1185">Reference proteome</keyword>
<reference evidence="2 3" key="1">
    <citation type="submission" date="2011-08" db="EMBL/GenBank/DDBJ databases">
        <authorList>
            <person name="Weinstock G."/>
            <person name="Sodergren E."/>
            <person name="Clifton S."/>
            <person name="Fulton L."/>
            <person name="Fulton B."/>
            <person name="Courtney L."/>
            <person name="Fronick C."/>
            <person name="Harrison M."/>
            <person name="Strong C."/>
            <person name="Farmer C."/>
            <person name="Delahaunty K."/>
            <person name="Markovic C."/>
            <person name="Hall O."/>
            <person name="Minx P."/>
            <person name="Tomlinson C."/>
            <person name="Mitreva M."/>
            <person name="Hou S."/>
            <person name="Chen J."/>
            <person name="Wollam A."/>
            <person name="Pepin K.H."/>
            <person name="Johnson M."/>
            <person name="Bhonagiri V."/>
            <person name="Zhang X."/>
            <person name="Suruliraj S."/>
            <person name="Warren W."/>
            <person name="Chinwalla A."/>
            <person name="Mardis E.R."/>
            <person name="Wilson R.K."/>
        </authorList>
    </citation>
    <scope>NUCLEOTIDE SEQUENCE [LARGE SCALE GENOMIC DNA]</scope>
    <source>
        <strain evidence="2 3">F0357</strain>
    </source>
</reference>
<dbReference type="Proteomes" id="UP000005481">
    <property type="component" value="Unassembled WGS sequence"/>
</dbReference>
<proteinExistence type="predicted"/>
<dbReference type="AlphaFoldDB" id="G9YFG5"/>
<name>G9YFG5_9FIRM</name>
<keyword evidence="1" id="KW-0472">Membrane</keyword>
<evidence type="ECO:0000313" key="2">
    <source>
        <dbReference type="EMBL" id="EHM43132.1"/>
    </source>
</evidence>
<keyword evidence="1" id="KW-0812">Transmembrane</keyword>
<gene>
    <name evidence="2" type="ORF">HMPREF0080_00377</name>
</gene>
<keyword evidence="1" id="KW-1133">Transmembrane helix</keyword>
<dbReference type="EMBL" id="AGCJ01000012">
    <property type="protein sequence ID" value="EHM43132.1"/>
    <property type="molecule type" value="Genomic_DNA"/>
</dbReference>
<comment type="caution">
    <text evidence="2">The sequence shown here is derived from an EMBL/GenBank/DDBJ whole genome shotgun (WGS) entry which is preliminary data.</text>
</comment>